<dbReference type="AlphaFoldDB" id="A0A250JLE4"/>
<dbReference type="EMBL" id="CP022098">
    <property type="protein sequence ID" value="ATB44297.1"/>
    <property type="molecule type" value="Genomic_DNA"/>
</dbReference>
<accession>A0A250JLE4</accession>
<proteinExistence type="predicted"/>
<dbReference type="KEGG" id="cfus:CYFUS_009784"/>
<evidence type="ECO:0000313" key="2">
    <source>
        <dbReference type="Proteomes" id="UP000217257"/>
    </source>
</evidence>
<sequence length="387" mass="44252">MTEEEMENHFKHRFAGTELFLEKQVEEGGVRGWAIRSKDDETWIHFQLRFEWEFVVATDFDKYRPISGYVAMWSRELGVIEAEIALPTQLPGDHPFTHVLHRLGRPPLGEDIQSLEITFPSESNAPRVSLRFASDALRVWRKTGVNVMDTETTSLFGRALIPCLRIEGLSLASEGEANAQLEAFGNGALLELERQTDSAARLQAYRPFRFRLDFGLPSTALGPVTLTPDAAPLNLYMHARLETNNLAARFLGFYQTLEYFFTRYGKGNEKVLFKKTLEDLVTAEELRAFIGQNKELRAFYAKPEMPIVGEHIHITHTERDLLQDTMDRLYQLRCRIVHTKERAESEVFVPFAAEVFELGPDVELIQFLARRALVEHQRPVGAGGKNR</sequence>
<evidence type="ECO:0000313" key="1">
    <source>
        <dbReference type="EMBL" id="ATB44297.1"/>
    </source>
</evidence>
<gene>
    <name evidence="1" type="ORF">CYFUS_009784</name>
</gene>
<evidence type="ECO:0008006" key="3">
    <source>
        <dbReference type="Google" id="ProtNLM"/>
    </source>
</evidence>
<organism evidence="1 2">
    <name type="scientific">Cystobacter fuscus</name>
    <dbReference type="NCBI Taxonomy" id="43"/>
    <lineage>
        <taxon>Bacteria</taxon>
        <taxon>Pseudomonadati</taxon>
        <taxon>Myxococcota</taxon>
        <taxon>Myxococcia</taxon>
        <taxon>Myxococcales</taxon>
        <taxon>Cystobacterineae</taxon>
        <taxon>Archangiaceae</taxon>
        <taxon>Cystobacter</taxon>
    </lineage>
</organism>
<dbReference type="Proteomes" id="UP000217257">
    <property type="component" value="Chromosome"/>
</dbReference>
<dbReference type="RefSeq" id="WP_095991604.1">
    <property type="nucleotide sequence ID" value="NZ_CP022098.1"/>
</dbReference>
<reference evidence="1 2" key="1">
    <citation type="submission" date="2017-06" db="EMBL/GenBank/DDBJ databases">
        <title>Sequencing and comparative analysis of myxobacterial genomes.</title>
        <authorList>
            <person name="Rupp O."/>
            <person name="Goesmann A."/>
            <person name="Sogaard-Andersen L."/>
        </authorList>
    </citation>
    <scope>NUCLEOTIDE SEQUENCE [LARGE SCALE GENOMIC DNA]</scope>
    <source>
        <strain evidence="1 2">DSM 52655</strain>
    </source>
</reference>
<name>A0A250JLE4_9BACT</name>
<protein>
    <recommendedName>
        <fullName evidence="3">ApeA N-terminal domain-containing protein</fullName>
    </recommendedName>
</protein>